<dbReference type="NCBIfam" id="TIGR03461">
    <property type="entry name" value="pabC_Proteo"/>
    <property type="match status" value="1"/>
</dbReference>
<dbReference type="InterPro" id="IPR043131">
    <property type="entry name" value="BCAT-like_N"/>
</dbReference>
<evidence type="ECO:0000256" key="9">
    <source>
        <dbReference type="ARBA" id="ARBA00049529"/>
    </source>
</evidence>
<dbReference type="STRING" id="393595.ABO_1072"/>
<evidence type="ECO:0000256" key="8">
    <source>
        <dbReference type="ARBA" id="ARBA00035676"/>
    </source>
</evidence>
<dbReference type="GO" id="GO:0030170">
    <property type="term" value="F:pyridoxal phosphate binding"/>
    <property type="evidence" value="ECO:0007669"/>
    <property type="project" value="InterPro"/>
</dbReference>
<evidence type="ECO:0000256" key="3">
    <source>
        <dbReference type="ARBA" id="ARBA00011738"/>
    </source>
</evidence>
<dbReference type="KEGG" id="abo:ABO_1072"/>
<evidence type="ECO:0000256" key="4">
    <source>
        <dbReference type="ARBA" id="ARBA00022898"/>
    </source>
</evidence>
<evidence type="ECO:0000256" key="6">
    <source>
        <dbReference type="ARBA" id="ARBA00023239"/>
    </source>
</evidence>
<dbReference type="AlphaFoldDB" id="Q0VQM8"/>
<dbReference type="SUPFAM" id="SSF56752">
    <property type="entry name" value="D-aminoacid aminotransferase-like PLP-dependent enzymes"/>
    <property type="match status" value="1"/>
</dbReference>
<comment type="pathway">
    <text evidence="7">Cofactor biosynthesis; tetrahydrofolate biosynthesis; 4-aminobenzoate from chorismate: step 2/2.</text>
</comment>
<evidence type="ECO:0000256" key="7">
    <source>
        <dbReference type="ARBA" id="ARBA00035633"/>
    </source>
</evidence>
<keyword evidence="5" id="KW-0289">Folate biosynthesis</keyword>
<keyword evidence="12" id="KW-1185">Reference proteome</keyword>
<dbReference type="GO" id="GO:0008696">
    <property type="term" value="F:4-amino-4-deoxychorismate lyase activity"/>
    <property type="evidence" value="ECO:0007669"/>
    <property type="project" value="UniProtKB-UniRule"/>
</dbReference>
<keyword evidence="6 11" id="KW-0456">Lyase</keyword>
<accession>Q0VQM8</accession>
<evidence type="ECO:0000313" key="11">
    <source>
        <dbReference type="EMBL" id="CAL16520.1"/>
    </source>
</evidence>
<organism evidence="11 12">
    <name type="scientific">Alcanivorax borkumensis (strain ATCC 700651 / DSM 11573 / NCIMB 13689 / SK2)</name>
    <dbReference type="NCBI Taxonomy" id="393595"/>
    <lineage>
        <taxon>Bacteria</taxon>
        <taxon>Pseudomonadati</taxon>
        <taxon>Pseudomonadota</taxon>
        <taxon>Gammaproteobacteria</taxon>
        <taxon>Oceanospirillales</taxon>
        <taxon>Alcanivoracaceae</taxon>
        <taxon>Alcanivorax</taxon>
    </lineage>
</organism>
<dbReference type="InterPro" id="IPR050571">
    <property type="entry name" value="Class-IV_PLP-Dep_Aminotrnsfr"/>
</dbReference>
<dbReference type="InterPro" id="IPR036038">
    <property type="entry name" value="Aminotransferase-like"/>
</dbReference>
<comment type="similarity">
    <text evidence="2">Belongs to the class-IV pyridoxal-phosphate-dependent aminotransferase family.</text>
</comment>
<sequence>MPLDPRDRGLAYGDGVFETVRVTASGKSPLWARHRARLYGGLQTLGIAQPSESTLQAALDAGVAALGGEPGVVKLTVTRGVGGRGYLPPQSAQPTVLWQTSTLPEWSERQRREGLALGLCQTPLYPDPLAGYKHLNRLAQVMARREVAQQGWDEGLLLSTRRQPLEATSMNLFARFADHWWMPDLAAAGAGVEGVMQGHLRDTLRHGGEKVVCDLRPLSQLRTAEGLFLCNSVVGVLAVRKLAQWHWPVLASVRELQQSTETFLAGSLKG</sequence>
<evidence type="ECO:0000313" key="12">
    <source>
        <dbReference type="Proteomes" id="UP000008871"/>
    </source>
</evidence>
<name>Q0VQM8_ALCBS</name>
<dbReference type="GO" id="GO:0046656">
    <property type="term" value="P:folic acid biosynthetic process"/>
    <property type="evidence" value="ECO:0007669"/>
    <property type="project" value="UniProtKB-KW"/>
</dbReference>
<dbReference type="HOGENOM" id="CLU_020844_2_1_6"/>
<dbReference type="GO" id="GO:0005829">
    <property type="term" value="C:cytosol"/>
    <property type="evidence" value="ECO:0007669"/>
    <property type="project" value="TreeGrafter"/>
</dbReference>
<dbReference type="PANTHER" id="PTHR42743">
    <property type="entry name" value="AMINO-ACID AMINOTRANSFERASE"/>
    <property type="match status" value="1"/>
</dbReference>
<evidence type="ECO:0000256" key="10">
    <source>
        <dbReference type="NCBIfam" id="TIGR03461"/>
    </source>
</evidence>
<dbReference type="Pfam" id="PF01063">
    <property type="entry name" value="Aminotran_4"/>
    <property type="match status" value="1"/>
</dbReference>
<dbReference type="Gene3D" id="3.30.470.10">
    <property type="match status" value="1"/>
</dbReference>
<dbReference type="InterPro" id="IPR043132">
    <property type="entry name" value="BCAT-like_C"/>
</dbReference>
<dbReference type="EC" id="4.1.3.38" evidence="8 10"/>
<comment type="subunit">
    <text evidence="3">Homodimer.</text>
</comment>
<dbReference type="RefSeq" id="WP_011588355.1">
    <property type="nucleotide sequence ID" value="NC_008260.1"/>
</dbReference>
<evidence type="ECO:0000256" key="2">
    <source>
        <dbReference type="ARBA" id="ARBA00009320"/>
    </source>
</evidence>
<gene>
    <name evidence="11" type="primary">pabC</name>
    <name evidence="11" type="ordered locus">ABO_1072</name>
</gene>
<dbReference type="Gene3D" id="3.20.10.10">
    <property type="entry name" value="D-amino Acid Aminotransferase, subunit A, domain 2"/>
    <property type="match status" value="1"/>
</dbReference>
<dbReference type="eggNOG" id="COG0115">
    <property type="taxonomic scope" value="Bacteria"/>
</dbReference>
<dbReference type="Proteomes" id="UP000008871">
    <property type="component" value="Chromosome"/>
</dbReference>
<dbReference type="OrthoDB" id="9805628at2"/>
<comment type="cofactor">
    <cofactor evidence="1">
        <name>pyridoxal 5'-phosphate</name>
        <dbReference type="ChEBI" id="CHEBI:597326"/>
    </cofactor>
</comment>
<evidence type="ECO:0000256" key="5">
    <source>
        <dbReference type="ARBA" id="ARBA00022909"/>
    </source>
</evidence>
<dbReference type="InterPro" id="IPR017824">
    <property type="entry name" value="Aminodeoxychorismate_lyase_IV"/>
</dbReference>
<dbReference type="EMBL" id="AM286690">
    <property type="protein sequence ID" value="CAL16520.1"/>
    <property type="molecule type" value="Genomic_DNA"/>
</dbReference>
<keyword evidence="4" id="KW-0663">Pyridoxal phosphate</keyword>
<dbReference type="GO" id="GO:0008153">
    <property type="term" value="P:4-aminobenzoate biosynthetic process"/>
    <property type="evidence" value="ECO:0007669"/>
    <property type="project" value="UniProtKB-UniRule"/>
</dbReference>
<protein>
    <recommendedName>
        <fullName evidence="8 10">Aminodeoxychorismate lyase</fullName>
        <ecNumber evidence="8 10">4.1.3.38</ecNumber>
    </recommendedName>
</protein>
<dbReference type="PANTHER" id="PTHR42743:SF2">
    <property type="entry name" value="AMINODEOXYCHORISMATE LYASE"/>
    <property type="match status" value="1"/>
</dbReference>
<evidence type="ECO:0000256" key="1">
    <source>
        <dbReference type="ARBA" id="ARBA00001933"/>
    </source>
</evidence>
<proteinExistence type="inferred from homology"/>
<dbReference type="InterPro" id="IPR001544">
    <property type="entry name" value="Aminotrans_IV"/>
</dbReference>
<comment type="catalytic activity">
    <reaction evidence="9">
        <text>4-amino-4-deoxychorismate = 4-aminobenzoate + pyruvate + H(+)</text>
        <dbReference type="Rhea" id="RHEA:16201"/>
        <dbReference type="ChEBI" id="CHEBI:15361"/>
        <dbReference type="ChEBI" id="CHEBI:15378"/>
        <dbReference type="ChEBI" id="CHEBI:17836"/>
        <dbReference type="ChEBI" id="CHEBI:58406"/>
        <dbReference type="EC" id="4.1.3.38"/>
    </reaction>
</comment>
<reference evidence="11 12" key="1">
    <citation type="journal article" date="2006" name="Nat. Biotechnol.">
        <title>Genome sequence of the ubiquitous hydrocarbon-degrading marine bacterium Alcanivorax borkumensis.</title>
        <authorList>
            <person name="Schneiker S."/>
            <person name="Martins dos Santos V.A.P."/>
            <person name="Bartels D."/>
            <person name="Bekel T."/>
            <person name="Brecht M."/>
            <person name="Buhrmester J."/>
            <person name="Chernikova T.N."/>
            <person name="Denaro R."/>
            <person name="Ferrer M."/>
            <person name="Gertler C."/>
            <person name="Goesmann A."/>
            <person name="Golyshina O.V."/>
            <person name="Kaminski F."/>
            <person name="Khachane A.N."/>
            <person name="Lang S."/>
            <person name="Linke B."/>
            <person name="McHardy A.C."/>
            <person name="Meyer F."/>
            <person name="Nechitaylo T."/>
            <person name="Puehler A."/>
            <person name="Regenhardt D."/>
            <person name="Rupp O."/>
            <person name="Sabirova J.S."/>
            <person name="Selbitschka W."/>
            <person name="Yakimov M.M."/>
            <person name="Timmis K.N."/>
            <person name="Vorhoelter F.-J."/>
            <person name="Weidner S."/>
            <person name="Kaiser O."/>
            <person name="Golyshin P.N."/>
        </authorList>
    </citation>
    <scope>NUCLEOTIDE SEQUENCE [LARGE SCALE GENOMIC DNA]</scope>
    <source>
        <strain evidence="12">ATCC 700651 / DSM 11573 / NCIMB 13689 / SK2</strain>
    </source>
</reference>